<dbReference type="EMBL" id="QKYT01000088">
    <property type="protein sequence ID" value="RIA94163.1"/>
    <property type="molecule type" value="Genomic_DNA"/>
</dbReference>
<dbReference type="OrthoDB" id="2303067at2759"/>
<protein>
    <submittedName>
        <fullName evidence="1">Uncharacterized protein</fullName>
    </submittedName>
</protein>
<comment type="caution">
    <text evidence="1">The sequence shown here is derived from an EMBL/GenBank/DDBJ whole genome shotgun (WGS) entry which is preliminary data.</text>
</comment>
<evidence type="ECO:0000313" key="1">
    <source>
        <dbReference type="EMBL" id="RIA94163.1"/>
    </source>
</evidence>
<gene>
    <name evidence="1" type="ORF">C1645_818447</name>
</gene>
<dbReference type="AlphaFoldDB" id="A0A397T7I3"/>
<keyword evidence="2" id="KW-1185">Reference proteome</keyword>
<organism evidence="1 2">
    <name type="scientific">Glomus cerebriforme</name>
    <dbReference type="NCBI Taxonomy" id="658196"/>
    <lineage>
        <taxon>Eukaryota</taxon>
        <taxon>Fungi</taxon>
        <taxon>Fungi incertae sedis</taxon>
        <taxon>Mucoromycota</taxon>
        <taxon>Glomeromycotina</taxon>
        <taxon>Glomeromycetes</taxon>
        <taxon>Glomerales</taxon>
        <taxon>Glomeraceae</taxon>
        <taxon>Glomus</taxon>
    </lineage>
</organism>
<accession>A0A397T7I3</accession>
<reference evidence="1 2" key="1">
    <citation type="submission" date="2018-06" db="EMBL/GenBank/DDBJ databases">
        <title>Comparative genomics reveals the genomic features of Rhizophagus irregularis, R. cerebriforme, R. diaphanum and Gigaspora rosea, and their symbiotic lifestyle signature.</title>
        <authorList>
            <person name="Morin E."/>
            <person name="San Clemente H."/>
            <person name="Chen E.C.H."/>
            <person name="De La Providencia I."/>
            <person name="Hainaut M."/>
            <person name="Kuo A."/>
            <person name="Kohler A."/>
            <person name="Murat C."/>
            <person name="Tang N."/>
            <person name="Roy S."/>
            <person name="Loubradou J."/>
            <person name="Henrissat B."/>
            <person name="Grigoriev I.V."/>
            <person name="Corradi N."/>
            <person name="Roux C."/>
            <person name="Martin F.M."/>
        </authorList>
    </citation>
    <scope>NUCLEOTIDE SEQUENCE [LARGE SCALE GENOMIC DNA]</scope>
    <source>
        <strain evidence="1 2">DAOM 227022</strain>
    </source>
</reference>
<evidence type="ECO:0000313" key="2">
    <source>
        <dbReference type="Proteomes" id="UP000265703"/>
    </source>
</evidence>
<sequence length="117" mass="13908">MSATYERFIDLYIQCPGKTCNNKAITYWYHKPEECRSNIITRMKISTRAKIKCGYCNVPSHIRHWRFACDFHKNSYQETSETKFAKALSIARKMEAIDYNFANQLIDYLGDNDWEMD</sequence>
<name>A0A397T7I3_9GLOM</name>
<proteinExistence type="predicted"/>
<dbReference type="Proteomes" id="UP000265703">
    <property type="component" value="Unassembled WGS sequence"/>
</dbReference>